<dbReference type="AlphaFoldDB" id="A0A8G2C861"/>
<protein>
    <submittedName>
        <fullName evidence="1">Uncharacterized protein</fullName>
    </submittedName>
</protein>
<gene>
    <name evidence="1" type="ORF">SAMN05660830_00908</name>
</gene>
<evidence type="ECO:0000313" key="1">
    <source>
        <dbReference type="EMBL" id="SHI76305.1"/>
    </source>
</evidence>
<evidence type="ECO:0000313" key="2">
    <source>
        <dbReference type="Proteomes" id="UP000184001"/>
    </source>
</evidence>
<proteinExistence type="predicted"/>
<dbReference type="EMBL" id="FQZR01000002">
    <property type="protein sequence ID" value="SHI76305.1"/>
    <property type="molecule type" value="Genomic_DNA"/>
</dbReference>
<reference evidence="1 2" key="1">
    <citation type="submission" date="2016-11" db="EMBL/GenBank/DDBJ databases">
        <authorList>
            <person name="Varghese N."/>
            <person name="Submissions S."/>
        </authorList>
    </citation>
    <scope>NUCLEOTIDE SEQUENCE [LARGE SCALE GENOMIC DNA]</scope>
    <source>
        <strain evidence="1 2">DSM 17919</strain>
    </source>
</reference>
<accession>A0A8G2C861</accession>
<organism evidence="1 2">
    <name type="scientific">Halodesulfovibrio aestuarii</name>
    <dbReference type="NCBI Taxonomy" id="126333"/>
    <lineage>
        <taxon>Bacteria</taxon>
        <taxon>Pseudomonadati</taxon>
        <taxon>Thermodesulfobacteriota</taxon>
        <taxon>Desulfovibrionia</taxon>
        <taxon>Desulfovibrionales</taxon>
        <taxon>Desulfovibrionaceae</taxon>
        <taxon>Halodesulfovibrio</taxon>
    </lineage>
</organism>
<comment type="caution">
    <text evidence="1">The sequence shown here is derived from an EMBL/GenBank/DDBJ whole genome shotgun (WGS) entry which is preliminary data.</text>
</comment>
<dbReference type="Proteomes" id="UP000184001">
    <property type="component" value="Unassembled WGS sequence"/>
</dbReference>
<sequence length="43" mass="4913">MGSLFFVLFTLITVVYLSTIYKYQQGECIDSLFEEVSDGADRI</sequence>
<name>A0A8G2C861_9BACT</name>